<gene>
    <name evidence="3" type="ORF">IBL25_24740</name>
</gene>
<organism evidence="3 4">
    <name type="scientific">Pseudoroseomonas ludipueritiae</name>
    <dbReference type="NCBI Taxonomy" id="198093"/>
    <lineage>
        <taxon>Bacteria</taxon>
        <taxon>Pseudomonadati</taxon>
        <taxon>Pseudomonadota</taxon>
        <taxon>Alphaproteobacteria</taxon>
        <taxon>Acetobacterales</taxon>
        <taxon>Acetobacteraceae</taxon>
        <taxon>Pseudoroseomonas</taxon>
    </lineage>
</organism>
<accession>A0ABR7REQ2</accession>
<sequence>EEPSLPPEEPEPEEPPVVVPVEPGLPPVEQPPKAQVPVVTASDAAGLEDTEIALHLSAALGDVDGAETLSVSIFGLPEGATLSAGERQADGGWLVSPADLPGLTLRPPADFAGSLELTLRATAREVTGDAASSEASFEVRVAPVVDGAVLAGLAAGNEDQWITLDTSFGASPDASEAWDARVLIHGMPAGAVLSQGEDLGGGIWAVERAALAAGQVAILPPADSDAPIALRLEAVMRDAEGGSAERNIEAPLLVQVAAVTDAPMVMAAAASGQEDGSLALHLSAALVDVDGSETLSVSILGLPDNALLSAGERQADGGWLVSPSDLPGLTLRPPADFAGMLALTLRATAREASGDLASSETGFSVMVAPVADAAIIAASGEGEEDCWIPLRGSLALRDADGSEHFGETLVVRGMPPGALLSHGQEVGPGVWEVALEAFQSGMLALLPPADSDADLRLVFVVTTVDEAGGLQDRRESEAEVHVVVRPVADAPIVTVADAQGQEDTPLRLAGLGGALRDTDGSESLGFLLGGLPAGASLSAGIRQSDGNWWLTPQQLEGLSLAPPAQFSGSFNLTLTAVATEAADGQPSARTAASFTVSLGPVADLGSISGKVTGKEDTAIALRPSFSTLDTDGSESWSELSRIAGVPAGAVLSQGTLVSPGVWDVATAELRAGRISVTPPPNSDADFTLTVTATLSDTGNGKTVSRVITGSYAVTVTAVADAPLASAASVSGFEDQPIPLSLAAALRDTDGSESLSLSILGVPAGAALSRGSRAADGSWRLAPADLNGLTLTPPRDFSGTIALTLRATALDRDNSSATTTAAFTVQVRGVADAPLLRTGPVAGDEDSAIALHATALVTDVDGSESIIAFRLADVPEGAVVRAGGSVLARQADGSILVAPAAMGSLTITPSPDSDRSFTLRISAISAEPNGSRAESLPQDLPVHVRAVADAPVITGTGGQGVEDTAVPLDLSAALVDTDGSETLFVLVSGLPAGARLSAGTFRGDGAWSLTAAEARHVSLLPPKDFAGTLPLTVTAIAQEGNGGSQARSSAVLPVRITGVIDAPAVGGLDGHSGNWGRMSGAEDQPIALRLNPGLRDADGSERVVGSVLLGGVPAGAVLRLADGTVAAAGEDGLHRIDATRMAGVTLTMPRDSDKAATLSIRMTVEDTSGARLEIGGSMLVEATGVADAPLLVVRDIQAPGHADADPASGWVPLQVEAALADTDGSERLWLWLRDLPPGFTLSAGHPAGSESWLVPAEAIPGLSIRPPAGFTGEVALRLEAMAVERGGSEAVTSGLLRLTVAPATGGGGDVPPGGGDGGGVAVPDMPGTPAAPATPPPAPA</sequence>
<dbReference type="InterPro" id="IPR040853">
    <property type="entry name" value="RapA2_cadherin-like"/>
</dbReference>
<protein>
    <recommendedName>
        <fullName evidence="2">RapA2 cadherin-like domain-containing protein</fullName>
    </recommendedName>
</protein>
<feature type="region of interest" description="Disordered" evidence="1">
    <location>
        <begin position="1302"/>
        <end position="1339"/>
    </location>
</feature>
<reference evidence="3 4" key="1">
    <citation type="journal article" date="2009" name="Int. J. Syst. Evol. Microbiol.">
        <title>Transfer of Teichococcus ludipueritiae and Muricoccus roseus to the genus Roseomonas, as Roseomonas ludipueritiae comb. nov. and Roseomonas rosea comb. nov., respectively, and emended description of the genus Roseomonas.</title>
        <authorList>
            <person name="Sanchez-Porro C."/>
            <person name="Gallego V."/>
            <person name="Busse H.J."/>
            <person name="Kampfer P."/>
            <person name="Ventosa A."/>
        </authorList>
    </citation>
    <scope>NUCLEOTIDE SEQUENCE [LARGE SCALE GENOMIC DNA]</scope>
    <source>
        <strain evidence="3 4">DSM 14915</strain>
    </source>
</reference>
<evidence type="ECO:0000313" key="3">
    <source>
        <dbReference type="EMBL" id="MBC9180158.1"/>
    </source>
</evidence>
<proteinExistence type="predicted"/>
<evidence type="ECO:0000259" key="2">
    <source>
        <dbReference type="Pfam" id="PF17803"/>
    </source>
</evidence>
<feature type="compositionally biased region" description="Pro residues" evidence="1">
    <location>
        <begin position="15"/>
        <end position="30"/>
    </location>
</feature>
<feature type="non-terminal residue" evidence="3">
    <location>
        <position position="1"/>
    </location>
</feature>
<dbReference type="RefSeq" id="WP_275296064.1">
    <property type="nucleotide sequence ID" value="NZ_JACTUZ010000244.1"/>
</dbReference>
<feature type="compositionally biased region" description="Low complexity" evidence="1">
    <location>
        <begin position="1320"/>
        <end position="1330"/>
    </location>
</feature>
<keyword evidence="4" id="KW-1185">Reference proteome</keyword>
<name>A0ABR7REQ2_9PROT</name>
<feature type="compositionally biased region" description="Acidic residues" evidence="1">
    <location>
        <begin position="1"/>
        <end position="14"/>
    </location>
</feature>
<evidence type="ECO:0000313" key="4">
    <source>
        <dbReference type="Proteomes" id="UP000603940"/>
    </source>
</evidence>
<comment type="caution">
    <text evidence="3">The sequence shown here is derived from an EMBL/GenBank/DDBJ whole genome shotgun (WGS) entry which is preliminary data.</text>
</comment>
<feature type="region of interest" description="Disordered" evidence="1">
    <location>
        <begin position="1"/>
        <end position="34"/>
    </location>
</feature>
<dbReference type="EMBL" id="JACTUZ010000244">
    <property type="protein sequence ID" value="MBC9180158.1"/>
    <property type="molecule type" value="Genomic_DNA"/>
</dbReference>
<feature type="domain" description="RapA2 cadherin-like" evidence="2">
    <location>
        <begin position="712"/>
        <end position="778"/>
    </location>
</feature>
<dbReference type="Pfam" id="PF17803">
    <property type="entry name" value="Cadherin_4"/>
    <property type="match status" value="1"/>
</dbReference>
<dbReference type="Proteomes" id="UP000603940">
    <property type="component" value="Unassembled WGS sequence"/>
</dbReference>
<feature type="non-terminal residue" evidence="3">
    <location>
        <position position="1339"/>
    </location>
</feature>
<evidence type="ECO:0000256" key="1">
    <source>
        <dbReference type="SAM" id="MobiDB-lite"/>
    </source>
</evidence>
<feature type="compositionally biased region" description="Gly residues" evidence="1">
    <location>
        <begin position="1303"/>
        <end position="1319"/>
    </location>
</feature>